<reference evidence="1 2" key="1">
    <citation type="submission" date="2019-11" db="EMBL/GenBank/DDBJ databases">
        <title>Streptococcus uberis isolated from clinical mastitis cases on a southeastern Queensland dairy.</title>
        <authorList>
            <person name="Workentine M.L."/>
            <person name="Price R."/>
            <person name="Olchowy T."/>
        </authorList>
    </citation>
    <scope>NUCLEOTIDE SEQUENCE [LARGE SCALE GENOMIC DNA]</scope>
    <source>
        <strain evidence="1 2">OLC4459-A17</strain>
    </source>
</reference>
<sequence length="185" mass="21761">MTKNDLKLLLRENKELMEILGIVQELSLKDSWVAAGAVRNVIWNALSGKAGFDWDSDVDLVFFDPNMTYGDSLKIEEVLNKRYPIYQWQVRNQVHMHRHNPKTAPYLSACDAISKYPETFTSIALRLQGDELDLFAPYGIEAILTFECHPTPYFLENPERMAIYRKRFSQKNWRQKWPHLTFFED</sequence>
<evidence type="ECO:0008006" key="3">
    <source>
        <dbReference type="Google" id="ProtNLM"/>
    </source>
</evidence>
<organism evidence="1 2">
    <name type="scientific">Streptococcus uberis</name>
    <dbReference type="NCBI Taxonomy" id="1349"/>
    <lineage>
        <taxon>Bacteria</taxon>
        <taxon>Bacillati</taxon>
        <taxon>Bacillota</taxon>
        <taxon>Bacilli</taxon>
        <taxon>Lactobacillales</taxon>
        <taxon>Streptococcaceae</taxon>
        <taxon>Streptococcus</taxon>
    </lineage>
</organism>
<evidence type="ECO:0000313" key="2">
    <source>
        <dbReference type="Proteomes" id="UP000483839"/>
    </source>
</evidence>
<accession>A0A6L6G741</accession>
<dbReference type="AlphaFoldDB" id="A0A6L6G741"/>
<proteinExistence type="predicted"/>
<evidence type="ECO:0000313" key="1">
    <source>
        <dbReference type="EMBL" id="MTD01222.1"/>
    </source>
</evidence>
<name>A0A6L6G741_STRUB</name>
<dbReference type="Pfam" id="PF06042">
    <property type="entry name" value="NTP_transf_6"/>
    <property type="match status" value="1"/>
</dbReference>
<dbReference type="EMBL" id="WLXI01000027">
    <property type="protein sequence ID" value="MTD01222.1"/>
    <property type="molecule type" value="Genomic_DNA"/>
</dbReference>
<dbReference type="InterPro" id="IPR009267">
    <property type="entry name" value="NTP_transf_6"/>
</dbReference>
<dbReference type="PANTHER" id="PTHR39166:SF1">
    <property type="entry name" value="BLL1166 PROTEIN"/>
    <property type="match status" value="1"/>
</dbReference>
<gene>
    <name evidence="1" type="ORF">GKS16_02840</name>
</gene>
<comment type="caution">
    <text evidence="1">The sequence shown here is derived from an EMBL/GenBank/DDBJ whole genome shotgun (WGS) entry which is preliminary data.</text>
</comment>
<dbReference type="PANTHER" id="PTHR39166">
    <property type="entry name" value="BLL1166 PROTEIN"/>
    <property type="match status" value="1"/>
</dbReference>
<dbReference type="Proteomes" id="UP000483839">
    <property type="component" value="Unassembled WGS sequence"/>
</dbReference>
<dbReference type="RefSeq" id="WP_154590950.1">
    <property type="nucleotide sequence ID" value="NZ_JADFAX010000017.1"/>
</dbReference>
<protein>
    <recommendedName>
        <fullName evidence="3">Nucleotidyltransferase family protein</fullName>
    </recommendedName>
</protein>